<feature type="chain" id="PRO_5038365167" description="Outer membrane protein transport protein (OMPP1/FadL/TodX)" evidence="1">
    <location>
        <begin position="24"/>
        <end position="439"/>
    </location>
</feature>
<dbReference type="PROSITE" id="PS51257">
    <property type="entry name" value="PROKAR_LIPOPROTEIN"/>
    <property type="match status" value="1"/>
</dbReference>
<protein>
    <recommendedName>
        <fullName evidence="4">Outer membrane protein transport protein (OMPP1/FadL/TodX)</fullName>
    </recommendedName>
</protein>
<dbReference type="EMBL" id="JADIMQ010000104">
    <property type="protein sequence ID" value="MBO8449063.1"/>
    <property type="molecule type" value="Genomic_DNA"/>
</dbReference>
<comment type="caution">
    <text evidence="2">The sequence shown here is derived from an EMBL/GenBank/DDBJ whole genome shotgun (WGS) entry which is preliminary data.</text>
</comment>
<evidence type="ECO:0000313" key="2">
    <source>
        <dbReference type="EMBL" id="MBO8449063.1"/>
    </source>
</evidence>
<dbReference type="Gene3D" id="2.40.160.60">
    <property type="entry name" value="Outer membrane protein transport protein (OMPP1/FadL/TodX)"/>
    <property type="match status" value="1"/>
</dbReference>
<reference evidence="2" key="2">
    <citation type="journal article" date="2021" name="PeerJ">
        <title>Extensive microbial diversity within the chicken gut microbiome revealed by metagenomics and culture.</title>
        <authorList>
            <person name="Gilroy R."/>
            <person name="Ravi A."/>
            <person name="Getino M."/>
            <person name="Pursley I."/>
            <person name="Horton D.L."/>
            <person name="Alikhan N.F."/>
            <person name="Baker D."/>
            <person name="Gharbi K."/>
            <person name="Hall N."/>
            <person name="Watson M."/>
            <person name="Adriaenssens E.M."/>
            <person name="Foster-Nyarko E."/>
            <person name="Jarju S."/>
            <person name="Secka A."/>
            <person name="Antonio M."/>
            <person name="Oren A."/>
            <person name="Chaudhuri R.R."/>
            <person name="La Ragione R."/>
            <person name="Hildebrand F."/>
            <person name="Pallen M.J."/>
        </authorList>
    </citation>
    <scope>NUCLEOTIDE SEQUENCE</scope>
    <source>
        <strain evidence="2">20514</strain>
    </source>
</reference>
<keyword evidence="1" id="KW-0732">Signal</keyword>
<gene>
    <name evidence="2" type="ORF">IAC29_07330</name>
</gene>
<organism evidence="2 3">
    <name type="scientific">Candidatus Cryptobacteroides merdigallinarum</name>
    <dbReference type="NCBI Taxonomy" id="2840770"/>
    <lineage>
        <taxon>Bacteria</taxon>
        <taxon>Pseudomonadati</taxon>
        <taxon>Bacteroidota</taxon>
        <taxon>Bacteroidia</taxon>
        <taxon>Bacteroidales</taxon>
        <taxon>Candidatus Cryptobacteroides</taxon>
    </lineage>
</organism>
<dbReference type="AlphaFoldDB" id="A0A9D9ELB9"/>
<sequence length="439" mass="49054">MLNRIYLALVIVGVMCSCLSSYGQTNGSYGAYSPYSVFGLGDLSREGTAYNKSMGGVGIASNNRRFMNIMNPASVSVRDSSSFMADFGVVQKNTIFRQNDLRSGNNTFNMYNFVISFPVYRSSALMVGITPFSDIGYNISLKQTDPDIIGNTGNITYNTYGEGSVYQLFLGGGVTFWKRLSVGAQGIYYFGTLDKVYNEDFSNTSYASLNSGYNLLVRGFTGKFGIQYQQPLGNDLALVFGATYRLGTGIGGKTIYYENKNTSEIVDTLVYSELTNGRDNSLRIAGELGVGVSIKNGERWSAEFNYLRSDWRNSGMDVYDGYSVSGESVFTSSVSQSFRAGFEIVPNRNDIRYYLRRCAYRVGAYYEQAYYKLDGNMVNSMGLTFGVTLPVFRWYNGLTIGIDVGQRGSMRTNMVRERYVSFVVGFNIFDIWFQKTRYN</sequence>
<name>A0A9D9ELB9_9BACT</name>
<dbReference type="Proteomes" id="UP000810252">
    <property type="component" value="Unassembled WGS sequence"/>
</dbReference>
<evidence type="ECO:0000313" key="3">
    <source>
        <dbReference type="Proteomes" id="UP000810252"/>
    </source>
</evidence>
<accession>A0A9D9ELB9</accession>
<evidence type="ECO:0008006" key="4">
    <source>
        <dbReference type="Google" id="ProtNLM"/>
    </source>
</evidence>
<evidence type="ECO:0000256" key="1">
    <source>
        <dbReference type="SAM" id="SignalP"/>
    </source>
</evidence>
<feature type="signal peptide" evidence="1">
    <location>
        <begin position="1"/>
        <end position="23"/>
    </location>
</feature>
<dbReference type="SUPFAM" id="SSF56935">
    <property type="entry name" value="Porins"/>
    <property type="match status" value="1"/>
</dbReference>
<proteinExistence type="predicted"/>
<reference evidence="2" key="1">
    <citation type="submission" date="2020-10" db="EMBL/GenBank/DDBJ databases">
        <authorList>
            <person name="Gilroy R."/>
        </authorList>
    </citation>
    <scope>NUCLEOTIDE SEQUENCE</scope>
    <source>
        <strain evidence="2">20514</strain>
    </source>
</reference>